<dbReference type="Pfam" id="PF04965">
    <property type="entry name" value="GPW_gp25"/>
    <property type="match status" value="1"/>
</dbReference>
<organism evidence="2 3">
    <name type="scientific">Pollutimonas harenae</name>
    <dbReference type="NCBI Taxonomy" id="657015"/>
    <lineage>
        <taxon>Bacteria</taxon>
        <taxon>Pseudomonadati</taxon>
        <taxon>Pseudomonadota</taxon>
        <taxon>Betaproteobacteria</taxon>
        <taxon>Burkholderiales</taxon>
        <taxon>Alcaligenaceae</taxon>
        <taxon>Pollutimonas</taxon>
    </lineage>
</organism>
<evidence type="ECO:0000313" key="3">
    <source>
        <dbReference type="Proteomes" id="UP000554144"/>
    </source>
</evidence>
<gene>
    <name evidence="2" type="primary">tssE</name>
    <name evidence="2" type="ORF">H0A62_12760</name>
</gene>
<protein>
    <submittedName>
        <fullName evidence="2">Type VI secretion system baseplate subunit TssE</fullName>
    </submittedName>
</protein>
<dbReference type="Proteomes" id="UP000554144">
    <property type="component" value="Unassembled WGS sequence"/>
</dbReference>
<dbReference type="InterPro" id="IPR017737">
    <property type="entry name" value="TssE1-like"/>
</dbReference>
<dbReference type="PANTHER" id="PTHR38595">
    <property type="entry name" value="CYTOPLASMIC PROTEIN-RELATED"/>
    <property type="match status" value="1"/>
</dbReference>
<dbReference type="SUPFAM" id="SSF160719">
    <property type="entry name" value="gpW/gp25-like"/>
    <property type="match status" value="1"/>
</dbReference>
<keyword evidence="3" id="KW-1185">Reference proteome</keyword>
<dbReference type="OrthoDB" id="119583at2"/>
<sequence>MTIRAHGGKLRGPGDDPRIARDRLQPALLDRLTDDAPRQCAESQQGMLTHAQLRLAVLRDLNWLLNTVSIESSHDLANCGHVRKSALNFGVRALAGKRMSEVDWVDLERAITEAIIHFEPRILADTISVQCITDTDVLEHHNILSFKIKGLLWCVPYHQEFLFRTVMDLESGHIDLSDMGGH</sequence>
<reference evidence="2 3" key="1">
    <citation type="submission" date="2020-07" db="EMBL/GenBank/DDBJ databases">
        <title>Taxonomic revisions and descriptions of new bacterial species based on genomic comparisons in the high-G+C-content subgroup of the family Alcaligenaceae.</title>
        <authorList>
            <person name="Szabo A."/>
            <person name="Felfoldi T."/>
        </authorList>
    </citation>
    <scope>NUCLEOTIDE SEQUENCE [LARGE SCALE GENOMIC DNA]</scope>
    <source>
        <strain evidence="2 3">DSM 25667</strain>
    </source>
</reference>
<dbReference type="RefSeq" id="WP_130040220.1">
    <property type="nucleotide sequence ID" value="NZ_JACCEV010000003.1"/>
</dbReference>
<evidence type="ECO:0000313" key="2">
    <source>
        <dbReference type="EMBL" id="NYT86476.1"/>
    </source>
</evidence>
<dbReference type="NCBIfam" id="TIGR03357">
    <property type="entry name" value="VI_zyme"/>
    <property type="match status" value="1"/>
</dbReference>
<feature type="domain" description="IraD/Gp25-like" evidence="1">
    <location>
        <begin position="52"/>
        <end position="156"/>
    </location>
</feature>
<dbReference type="InterPro" id="IPR053176">
    <property type="entry name" value="T6SS_TssE1-like"/>
</dbReference>
<name>A0A853H0G7_9BURK</name>
<dbReference type="InterPro" id="IPR007048">
    <property type="entry name" value="IraD/Gp25-like"/>
</dbReference>
<dbReference type="PANTHER" id="PTHR38595:SF1">
    <property type="entry name" value="TYPE VI SECRETION SYSTEM COMPONENT TSSE1"/>
    <property type="match status" value="1"/>
</dbReference>
<dbReference type="EMBL" id="JACCEV010000003">
    <property type="protein sequence ID" value="NYT86476.1"/>
    <property type="molecule type" value="Genomic_DNA"/>
</dbReference>
<accession>A0A853H0G7</accession>
<proteinExistence type="predicted"/>
<evidence type="ECO:0000259" key="1">
    <source>
        <dbReference type="Pfam" id="PF04965"/>
    </source>
</evidence>
<comment type="caution">
    <text evidence="2">The sequence shown here is derived from an EMBL/GenBank/DDBJ whole genome shotgun (WGS) entry which is preliminary data.</text>
</comment>
<dbReference type="AlphaFoldDB" id="A0A853H0G7"/>